<dbReference type="Pfam" id="PF00534">
    <property type="entry name" value="Glycos_transf_1"/>
    <property type="match status" value="1"/>
</dbReference>
<proteinExistence type="predicted"/>
<keyword evidence="1" id="KW-0808">Transferase</keyword>
<dbReference type="GO" id="GO:0016757">
    <property type="term" value="F:glycosyltransferase activity"/>
    <property type="evidence" value="ECO:0007669"/>
    <property type="project" value="InterPro"/>
</dbReference>
<reference evidence="4" key="1">
    <citation type="journal article" date="2013" name="Glycobiology">
        <title>The O-specific polysaccharide structure and gene cluster of serotype O:12 of the Yersinia pseudotuberculosis complex, and the identification of a novel L-quinovose biosynthesis gene.</title>
        <authorList>
            <person name="De Castro C."/>
            <person name="Kenyon J.J."/>
            <person name="Cunneen M.M."/>
            <person name="Molinaro A."/>
            <person name="Holst O."/>
            <person name="Skurnik M."/>
            <person name="Reeves P.R."/>
        </authorList>
    </citation>
    <scope>NUCLEOTIDE SEQUENCE</scope>
    <source>
        <strain evidence="4">MW864-2</strain>
    </source>
</reference>
<dbReference type="GO" id="GO:0009103">
    <property type="term" value="P:lipopolysaccharide biosynthetic process"/>
    <property type="evidence" value="ECO:0007669"/>
    <property type="project" value="TreeGrafter"/>
</dbReference>
<evidence type="ECO:0000256" key="1">
    <source>
        <dbReference type="ARBA" id="ARBA00022679"/>
    </source>
</evidence>
<dbReference type="InterPro" id="IPR001296">
    <property type="entry name" value="Glyco_trans_1"/>
</dbReference>
<dbReference type="EMBL" id="JX454603">
    <property type="protein sequence ID" value="AFV46137.1"/>
    <property type="molecule type" value="Genomic_DNA"/>
</dbReference>
<dbReference type="CDD" id="cd03801">
    <property type="entry name" value="GT4_PimA-like"/>
    <property type="match status" value="1"/>
</dbReference>
<gene>
    <name evidence="4" type="primary">wbzI</name>
</gene>
<dbReference type="PANTHER" id="PTHR46401">
    <property type="entry name" value="GLYCOSYLTRANSFERASE WBBK-RELATED"/>
    <property type="match status" value="1"/>
</dbReference>
<dbReference type="AlphaFoldDB" id="K4P2V5"/>
<accession>K4P2V5</accession>
<dbReference type="Gene3D" id="3.40.50.2000">
    <property type="entry name" value="Glycogen Phosphorylase B"/>
    <property type="match status" value="2"/>
</dbReference>
<dbReference type="PANTHER" id="PTHR46401:SF2">
    <property type="entry name" value="GLYCOSYLTRANSFERASE WBBK-RELATED"/>
    <property type="match status" value="1"/>
</dbReference>
<dbReference type="InterPro" id="IPR028098">
    <property type="entry name" value="Glyco_trans_4-like_N"/>
</dbReference>
<sequence length="350" mass="39996">MKIAMITPSLRNVGPVKVALDIITELVDGDSALDISFTVFYLDEKVEVSFPCQQVKLTWRNILELYDYDVIHSHMLRPDLLNSLLPFYKGMKISTIHNIVKTDLLFSHGKTVSFLFSNVWKLIWKGIHKKVVLTNYAKKYYSNEMSIPLDEITVINNGVKKIEKPDSFSGDLAEKIGFFKEKKYIVLGSVALFNDRKGLEQVIKLLVKKTDYAYVIIGDGPSKNYLKKLAEECEVSNRVFFSGFMHNGKDYIYMLDCYMMPSREEGFPLALTEAISTNVVTVCSDIPVFKEILDEASTSYFALDDINSLSLAVERSISNRVALSASAYKKYCLEYTREIMAKKYVELYMH</sequence>
<dbReference type="SUPFAM" id="SSF53756">
    <property type="entry name" value="UDP-Glycosyltransferase/glycogen phosphorylase"/>
    <property type="match status" value="1"/>
</dbReference>
<organism evidence="4">
    <name type="scientific">Yersinia similis</name>
    <dbReference type="NCBI Taxonomy" id="367190"/>
    <lineage>
        <taxon>Bacteria</taxon>
        <taxon>Pseudomonadati</taxon>
        <taxon>Pseudomonadota</taxon>
        <taxon>Gammaproteobacteria</taxon>
        <taxon>Enterobacterales</taxon>
        <taxon>Yersiniaceae</taxon>
        <taxon>Yersinia</taxon>
    </lineage>
</organism>
<feature type="domain" description="Glycosyl transferase family 1" evidence="2">
    <location>
        <begin position="180"/>
        <end position="320"/>
    </location>
</feature>
<dbReference type="Pfam" id="PF13439">
    <property type="entry name" value="Glyco_transf_4"/>
    <property type="match status" value="1"/>
</dbReference>
<evidence type="ECO:0000259" key="2">
    <source>
        <dbReference type="Pfam" id="PF00534"/>
    </source>
</evidence>
<evidence type="ECO:0000313" key="4">
    <source>
        <dbReference type="EMBL" id="AFV46137.1"/>
    </source>
</evidence>
<feature type="domain" description="Glycosyltransferase subfamily 4-like N-terminal" evidence="3">
    <location>
        <begin position="58"/>
        <end position="159"/>
    </location>
</feature>
<name>K4P2V5_9GAMM</name>
<evidence type="ECO:0000259" key="3">
    <source>
        <dbReference type="Pfam" id="PF13439"/>
    </source>
</evidence>
<protein>
    <submittedName>
        <fullName evidence="4">WbzI</fullName>
    </submittedName>
</protein>